<proteinExistence type="predicted"/>
<protein>
    <submittedName>
        <fullName evidence="1">Bm13042</fullName>
    </submittedName>
</protein>
<reference evidence="1" key="2">
    <citation type="submission" date="2012-12" db="EMBL/GenBank/DDBJ databases">
        <authorList>
            <consortium name="WormBase Consortium"/>
            <person name="Ghedin E."/>
            <person name="Paulini M."/>
        </authorList>
    </citation>
    <scope>NUCLEOTIDE SEQUENCE</scope>
    <source>
        <strain evidence="1">FR3</strain>
    </source>
</reference>
<evidence type="ECO:0000313" key="1">
    <source>
        <dbReference type="EMBL" id="CRZ23216.1"/>
    </source>
</evidence>
<organism evidence="1">
    <name type="scientific">Brugia malayi</name>
    <name type="common">Filarial nematode worm</name>
    <dbReference type="NCBI Taxonomy" id="6279"/>
    <lineage>
        <taxon>Eukaryota</taxon>
        <taxon>Metazoa</taxon>
        <taxon>Ecdysozoa</taxon>
        <taxon>Nematoda</taxon>
        <taxon>Chromadorea</taxon>
        <taxon>Rhabditida</taxon>
        <taxon>Spirurina</taxon>
        <taxon>Spiruromorpha</taxon>
        <taxon>Filarioidea</taxon>
        <taxon>Onchocercidae</taxon>
        <taxon>Brugia</taxon>
    </lineage>
</organism>
<dbReference type="AlphaFoldDB" id="A0A1I9GCZ5"/>
<gene>
    <name evidence="1" type="primary">Bm13042</name>
    <name evidence="1" type="ORF">BM_Bm13042</name>
</gene>
<accession>A0A1I9GCZ5</accession>
<reference evidence="1" key="1">
    <citation type="journal article" date="2007" name="Science">
        <title>Draft genome of the filarial nematode parasite Brugia malayi.</title>
        <authorList>
            <person name="Ghedin E."/>
            <person name="Wang S."/>
            <person name="Spiro D."/>
            <person name="Caler E."/>
            <person name="Zhao Q."/>
            <person name="Crabtree J."/>
            <person name="Allen J.E."/>
            <person name="Delcher A.L."/>
            <person name="Guiliano D.B."/>
            <person name="Miranda-Saavedra D."/>
            <person name="Angiuoli S.V."/>
            <person name="Creasy T."/>
            <person name="Amedeo P."/>
            <person name="Haas B."/>
            <person name="El-Sayed N.M."/>
            <person name="Wortman J.R."/>
            <person name="Feldblyum T."/>
            <person name="Tallon L."/>
            <person name="Schatz M."/>
            <person name="Shumway M."/>
            <person name="Koo H."/>
            <person name="Salzberg S.L."/>
            <person name="Schobel S."/>
            <person name="Pertea M."/>
            <person name="Pop M."/>
            <person name="White O."/>
            <person name="Barton G.J."/>
            <person name="Carlow C.K."/>
            <person name="Crawford M.J."/>
            <person name="Daub J."/>
            <person name="Dimmic M.W."/>
            <person name="Estes C.F."/>
            <person name="Foster J.M."/>
            <person name="Ganatra M."/>
            <person name="Gregory W.F."/>
            <person name="Johnson N.M."/>
            <person name="Jin J."/>
            <person name="Komuniecki R."/>
            <person name="Korf I."/>
            <person name="Kumar S."/>
            <person name="Laney S."/>
            <person name="Li B.W."/>
            <person name="Li W."/>
            <person name="Lindblom T.H."/>
            <person name="Lustigman S."/>
            <person name="Ma D."/>
            <person name="Maina C.V."/>
            <person name="Martin D.M."/>
            <person name="McCarter J.P."/>
            <person name="McReynolds L."/>
            <person name="Mitreva M."/>
            <person name="Nutman T.B."/>
            <person name="Parkinson J."/>
            <person name="Peregrin-Alvarez J.M."/>
            <person name="Poole C."/>
            <person name="Ren Q."/>
            <person name="Saunders L."/>
            <person name="Sluder A.E."/>
            <person name="Smith K."/>
            <person name="Stanke M."/>
            <person name="Unnasch T.R."/>
            <person name="Ware J."/>
            <person name="Wei A.D."/>
            <person name="Weil G."/>
            <person name="Williams D.J."/>
            <person name="Zhang Y."/>
            <person name="Williams S.A."/>
            <person name="Fraser-Liggett C."/>
            <person name="Slatko B."/>
            <person name="Blaxter M.L."/>
            <person name="Scott A.L."/>
        </authorList>
    </citation>
    <scope>NUCLEOTIDE SEQUENCE</scope>
    <source>
        <strain evidence="1">FR3</strain>
    </source>
</reference>
<sequence>MFSNVVANIEPVKERDCENMRRANKHEAILRAISGGTGRQ</sequence>
<name>A0A1I9GCZ5_BRUMA</name>
<dbReference type="EMBL" id="LN856835">
    <property type="protein sequence ID" value="CRZ23216.1"/>
    <property type="molecule type" value="Genomic_DNA"/>
</dbReference>